<protein>
    <recommendedName>
        <fullName evidence="2">Gingipain domain-containing protein</fullName>
    </recommendedName>
</protein>
<accession>A0A9C9K113</accession>
<proteinExistence type="predicted"/>
<dbReference type="InterPro" id="IPR038490">
    <property type="entry name" value="Gingipain_propep_sf"/>
</dbReference>
<dbReference type="InterPro" id="IPR029031">
    <property type="entry name" value="Gingipain_N_sf"/>
</dbReference>
<dbReference type="GO" id="GO:0006508">
    <property type="term" value="P:proteolysis"/>
    <property type="evidence" value="ECO:0007669"/>
    <property type="project" value="InterPro"/>
</dbReference>
<gene>
    <name evidence="3" type="ORF">ENI34_09995</name>
</gene>
<reference evidence="3" key="1">
    <citation type="journal article" date="2020" name="mSystems">
        <title>Genome- and Community-Level Interaction Insights into Carbon Utilization and Element Cycling Functions of Hydrothermarchaeota in Hydrothermal Sediment.</title>
        <authorList>
            <person name="Zhou Z."/>
            <person name="Liu Y."/>
            <person name="Xu W."/>
            <person name="Pan J."/>
            <person name="Luo Z.H."/>
            <person name="Li M."/>
        </authorList>
    </citation>
    <scope>NUCLEOTIDE SEQUENCE</scope>
    <source>
        <strain evidence="3">HyVt-388</strain>
    </source>
</reference>
<name>A0A9C9K113_UNCW3</name>
<evidence type="ECO:0000313" key="3">
    <source>
        <dbReference type="EMBL" id="HEC79450.1"/>
    </source>
</evidence>
<comment type="caution">
    <text evidence="3">The sequence shown here is derived from an EMBL/GenBank/DDBJ whole genome shotgun (WGS) entry which is preliminary data.</text>
</comment>
<evidence type="ECO:0000313" key="4">
    <source>
        <dbReference type="Proteomes" id="UP000885826"/>
    </source>
</evidence>
<sequence length="738" mass="83116">MDVRQIPGEYLIYPVQLPYFPGETIPWTEPDSTIYNYDDPYPANFIRIAGEGVLDGARLVTIEIAPLQYRPKSGRIFLLRNISFNFAYNGINSGVVLPQIRGRYEQMVYDAVIRQVVENENEVLLYYRRPVIVEENQLGGAAPYPVGPAVIITPDEFKPYFQVYADWMTDQGIRTVLISPQTIYAYFAGVDHAEQVRNYIKHCYQTAGGSYFILGGDDDYVPVRYGIPKDYPDYSIWENDSIPCDHYFADLTGNWNCDSGGPDICWGELTDDSADCYADVFVGRVTALDTTEVKNWVSKAIHYEQSPGVRFDEALWINDGFYNQQAHNKFPVHFSHRDCNSVYADVAFYAIDSGYAYVNLNCHGNICGFTPYHWGSGPNYRATIYNWWPEAPSQMRAGLNWFTNVNKYFFVYGISCHCGAFDGFAHTNEDSSDTCIADAFVDTYLYNAQGMQGPFGACAAVLQTRSPEYFWNELQTSFYDALFGHLEVSPDERSAYLGVALALSKSKQAAQWYTQWYYRHDFYCQNLFGSPVTEAWTKTPAYINVFHPTRTITGPQIFTVTVKTAGFPSVPIANAKVCLNKPGDVYEVGMTDLNGQAIFNIAPQYGGTMKITVTRSHNIESDYDQYYPSQTICEVSPAEGGEQSLISKDLIPDELCITSISSIIKRYCRIKFGVAVKGDITLALYNPVGLCVQQTVKSALAAGYYEEVIDLKDSAVGVYFIVVKQGKEKVSKKILLIK</sequence>
<evidence type="ECO:0000256" key="1">
    <source>
        <dbReference type="ARBA" id="ARBA00022729"/>
    </source>
</evidence>
<dbReference type="Gene3D" id="2.60.40.10">
    <property type="entry name" value="Immunoglobulins"/>
    <property type="match status" value="1"/>
</dbReference>
<keyword evidence="1" id="KW-0732">Signal</keyword>
<evidence type="ECO:0000259" key="2">
    <source>
        <dbReference type="Pfam" id="PF01364"/>
    </source>
</evidence>
<dbReference type="InterPro" id="IPR013783">
    <property type="entry name" value="Ig-like_fold"/>
</dbReference>
<dbReference type="Pfam" id="PF01364">
    <property type="entry name" value="Peptidase_C25"/>
    <property type="match status" value="1"/>
</dbReference>
<feature type="domain" description="Gingipain" evidence="2">
    <location>
        <begin position="150"/>
        <end position="533"/>
    </location>
</feature>
<dbReference type="InterPro" id="IPR029030">
    <property type="entry name" value="Caspase-like_dom_sf"/>
</dbReference>
<dbReference type="Gene3D" id="3.40.50.10390">
    <property type="entry name" value="Gingipain r, domain 1"/>
    <property type="match status" value="1"/>
</dbReference>
<dbReference type="GO" id="GO:0008234">
    <property type="term" value="F:cysteine-type peptidase activity"/>
    <property type="evidence" value="ECO:0007669"/>
    <property type="project" value="InterPro"/>
</dbReference>
<dbReference type="EMBL" id="DRIG01000101">
    <property type="protein sequence ID" value="HEC79450.1"/>
    <property type="molecule type" value="Genomic_DNA"/>
</dbReference>
<dbReference type="AlphaFoldDB" id="A0A9C9K113"/>
<dbReference type="Gene3D" id="3.40.50.1460">
    <property type="match status" value="1"/>
</dbReference>
<dbReference type="Proteomes" id="UP000885826">
    <property type="component" value="Unassembled WGS sequence"/>
</dbReference>
<dbReference type="Gene3D" id="2.60.40.3800">
    <property type="match status" value="1"/>
</dbReference>
<dbReference type="SUPFAM" id="SSF52129">
    <property type="entry name" value="Caspase-like"/>
    <property type="match status" value="1"/>
</dbReference>
<dbReference type="InterPro" id="IPR001769">
    <property type="entry name" value="Gingipain"/>
</dbReference>
<organism evidence="3 4">
    <name type="scientific">candidate division WOR-3 bacterium</name>
    <dbReference type="NCBI Taxonomy" id="2052148"/>
    <lineage>
        <taxon>Bacteria</taxon>
        <taxon>Bacteria division WOR-3</taxon>
    </lineage>
</organism>